<feature type="transmembrane region" description="Helical" evidence="1">
    <location>
        <begin position="136"/>
        <end position="155"/>
    </location>
</feature>
<reference evidence="3" key="1">
    <citation type="journal article" date="2020" name="ISME J.">
        <title>Comparative genomics reveals insights into cyanobacterial evolution and habitat adaptation.</title>
        <authorList>
            <person name="Chen M.Y."/>
            <person name="Teng W.K."/>
            <person name="Zhao L."/>
            <person name="Hu C.X."/>
            <person name="Zhou Y.K."/>
            <person name="Han B.P."/>
            <person name="Song L.R."/>
            <person name="Shu W.S."/>
        </authorList>
    </citation>
    <scope>NUCLEOTIDE SEQUENCE [LARGE SCALE GENOMIC DNA]</scope>
    <source>
        <strain evidence="3">FACHB-251</strain>
    </source>
</reference>
<feature type="transmembrane region" description="Helical" evidence="1">
    <location>
        <begin position="73"/>
        <end position="92"/>
    </location>
</feature>
<protein>
    <recommendedName>
        <fullName evidence="4">Oligosaccharide repeat unit polymerase</fullName>
    </recommendedName>
</protein>
<dbReference type="AlphaFoldDB" id="A0A926WDB7"/>
<dbReference type="EMBL" id="JACJQU010000001">
    <property type="protein sequence ID" value="MBD2292368.1"/>
    <property type="molecule type" value="Genomic_DNA"/>
</dbReference>
<sequence>MAIAFLIYIVPQINALIKDPYPVHENYVDLTIILSILCVILFFYGYIKNQQDIKIINYKNNNNLQGEQIDKTFFYIGIVYTIIGFMCNIAIGGVDIEAQQVSQWTGILTVYAFFQRLLYVGFAINLHCVLRKNRLIHWLMLGISLFWPIFNFLFYARRTEVVIYISIIMLTIWFTKGYIVNRTFIFVAVIIGFFFMNSIGAYRAALSQINIGYSNWQDFFSFNWLNNWLIAFQSIDWWNTTTDSLQFSDAQSYISTSHSSETKYVASVIQLTNETKELGYGSILWNRLVFGFVPAQFLGNDFKESLFIYVNAPLADRILNHFSTQTFQNGYVMPIMGELFSELWFFGFFLCYFIGKIFKHFWLLANKEAKIYNKILYPIALAFSVSLCLGGLAGYVYNIICFMIFLAPVKYIELTSRKNK</sequence>
<evidence type="ECO:0000313" key="3">
    <source>
        <dbReference type="Proteomes" id="UP000662185"/>
    </source>
</evidence>
<name>A0A926WDB7_9NOST</name>
<dbReference type="RefSeq" id="WP_190556712.1">
    <property type="nucleotide sequence ID" value="NZ_JACJQU010000001.1"/>
</dbReference>
<keyword evidence="3" id="KW-1185">Reference proteome</keyword>
<dbReference type="Proteomes" id="UP000662185">
    <property type="component" value="Unassembled WGS sequence"/>
</dbReference>
<organism evidence="2 3">
    <name type="scientific">Anabaena sphaerica FACHB-251</name>
    <dbReference type="NCBI Taxonomy" id="2692883"/>
    <lineage>
        <taxon>Bacteria</taxon>
        <taxon>Bacillati</taxon>
        <taxon>Cyanobacteriota</taxon>
        <taxon>Cyanophyceae</taxon>
        <taxon>Nostocales</taxon>
        <taxon>Nostocaceae</taxon>
        <taxon>Anabaena</taxon>
    </lineage>
</organism>
<evidence type="ECO:0000313" key="2">
    <source>
        <dbReference type="EMBL" id="MBD2292368.1"/>
    </source>
</evidence>
<feature type="transmembrane region" description="Helical" evidence="1">
    <location>
        <begin position="375"/>
        <end position="407"/>
    </location>
</feature>
<feature type="transmembrane region" description="Helical" evidence="1">
    <location>
        <begin position="184"/>
        <end position="205"/>
    </location>
</feature>
<keyword evidence="1" id="KW-0472">Membrane</keyword>
<gene>
    <name evidence="2" type="ORF">H6G06_02445</name>
</gene>
<evidence type="ECO:0000256" key="1">
    <source>
        <dbReference type="SAM" id="Phobius"/>
    </source>
</evidence>
<feature type="transmembrane region" description="Helical" evidence="1">
    <location>
        <begin position="343"/>
        <end position="363"/>
    </location>
</feature>
<evidence type="ECO:0008006" key="4">
    <source>
        <dbReference type="Google" id="ProtNLM"/>
    </source>
</evidence>
<accession>A0A926WDB7</accession>
<keyword evidence="1" id="KW-0812">Transmembrane</keyword>
<comment type="caution">
    <text evidence="2">The sequence shown here is derived from an EMBL/GenBank/DDBJ whole genome shotgun (WGS) entry which is preliminary data.</text>
</comment>
<feature type="transmembrane region" description="Helical" evidence="1">
    <location>
        <begin position="161"/>
        <end position="179"/>
    </location>
</feature>
<feature type="transmembrane region" description="Helical" evidence="1">
    <location>
        <begin position="31"/>
        <end position="47"/>
    </location>
</feature>
<feature type="transmembrane region" description="Helical" evidence="1">
    <location>
        <begin position="104"/>
        <end position="124"/>
    </location>
</feature>
<keyword evidence="1" id="KW-1133">Transmembrane helix</keyword>
<proteinExistence type="predicted"/>